<dbReference type="SMART" id="SM00327">
    <property type="entry name" value="VWA"/>
    <property type="match status" value="1"/>
</dbReference>
<feature type="transmembrane region" description="Helical" evidence="1">
    <location>
        <begin position="285"/>
        <end position="304"/>
    </location>
</feature>
<accession>A0A429GFX8</accession>
<evidence type="ECO:0000313" key="3">
    <source>
        <dbReference type="EMBL" id="RSN72668.1"/>
    </source>
</evidence>
<dbReference type="InterPro" id="IPR036465">
    <property type="entry name" value="vWFA_dom_sf"/>
</dbReference>
<keyword evidence="4" id="KW-1185">Reference proteome</keyword>
<dbReference type="OrthoDB" id="3296at2157"/>
<gene>
    <name evidence="3" type="ORF">D6D85_12770</name>
</gene>
<dbReference type="Proteomes" id="UP000277582">
    <property type="component" value="Unassembled WGS sequence"/>
</dbReference>
<comment type="caution">
    <text evidence="3">The sequence shown here is derived from an EMBL/GenBank/DDBJ whole genome shotgun (WGS) entry which is preliminary data.</text>
</comment>
<dbReference type="InterPro" id="IPR002035">
    <property type="entry name" value="VWF_A"/>
</dbReference>
<reference evidence="3 4" key="1">
    <citation type="submission" date="2018-10" db="EMBL/GenBank/DDBJ databases">
        <title>Co-occurring genomic capacity for anaerobic methane metabolism and dissimilatory sulfite reduction discovered in the Korarchaeota.</title>
        <authorList>
            <person name="Mckay L.J."/>
            <person name="Dlakic M."/>
            <person name="Fields M.W."/>
            <person name="Delmont T.O."/>
            <person name="Eren A.M."/>
            <person name="Jay Z.J."/>
            <person name="Klingelsmith K.B."/>
            <person name="Rusch D.B."/>
            <person name="Inskeep W.P."/>
        </authorList>
    </citation>
    <scope>NUCLEOTIDE SEQUENCE [LARGE SCALE GENOMIC DNA]</scope>
    <source>
        <strain evidence="3 4">MDKW</strain>
    </source>
</reference>
<sequence length="307" mass="33410">MPLQNQTISVGFENPYALVLIPVSVFILTFLYIKSRKRSYNLASRLGRIGNARIPGILTAAKFATAIIIVFAAAQPYTIIYSRMTVTPENVLEVNATSRVVVLLDISTSMGYTDTFPSRIGSAVSLVEKIIEIAASKKDTVDVYGFSDSVKPLCINSSACKLDIKLERFSAIGDAIFFGYAKARASALPTAIILITDGASNYGSPAEDAVKAIENMVVMLVGNDQRASKLENACREHKIPLFRIALSSGEEDALNYVAQKLYASAKFEALKAYGQLQISVQRRDYSIQLYLLAALILLFVISLGEGL</sequence>
<evidence type="ECO:0000313" key="4">
    <source>
        <dbReference type="Proteomes" id="UP000277582"/>
    </source>
</evidence>
<dbReference type="RefSeq" id="WP_125672345.1">
    <property type="nucleotide sequence ID" value="NZ_RCOS01000143.1"/>
</dbReference>
<proteinExistence type="predicted"/>
<keyword evidence="1" id="KW-1133">Transmembrane helix</keyword>
<dbReference type="Gene3D" id="3.40.50.410">
    <property type="entry name" value="von Willebrand factor, type A domain"/>
    <property type="match status" value="1"/>
</dbReference>
<feature type="transmembrane region" description="Helical" evidence="1">
    <location>
        <begin position="15"/>
        <end position="33"/>
    </location>
</feature>
<evidence type="ECO:0000256" key="1">
    <source>
        <dbReference type="SAM" id="Phobius"/>
    </source>
</evidence>
<protein>
    <submittedName>
        <fullName evidence="3">VWA domain-containing protein</fullName>
    </submittedName>
</protein>
<feature type="domain" description="VWFA" evidence="2">
    <location>
        <begin position="97"/>
        <end position="278"/>
    </location>
</feature>
<evidence type="ECO:0000259" key="2">
    <source>
        <dbReference type="SMART" id="SM00327"/>
    </source>
</evidence>
<organism evidence="3 4">
    <name type="scientific">Candidatus Methanodesulfokora washburnensis</name>
    <dbReference type="NCBI Taxonomy" id="2478471"/>
    <lineage>
        <taxon>Archaea</taxon>
        <taxon>Thermoproteota</taxon>
        <taxon>Candidatus Korarchaeia</taxon>
        <taxon>Candidatus Korarchaeia incertae sedis</taxon>
        <taxon>Candidatus Methanodesulfokora</taxon>
    </lineage>
</organism>
<dbReference type="CDD" id="cd00198">
    <property type="entry name" value="vWFA"/>
    <property type="match status" value="1"/>
</dbReference>
<keyword evidence="1" id="KW-0472">Membrane</keyword>
<feature type="transmembrane region" description="Helical" evidence="1">
    <location>
        <begin position="54"/>
        <end position="74"/>
    </location>
</feature>
<keyword evidence="1" id="KW-0812">Transmembrane</keyword>
<name>A0A429GFX8_9CREN</name>
<dbReference type="Pfam" id="PF00092">
    <property type="entry name" value="VWA"/>
    <property type="match status" value="1"/>
</dbReference>
<dbReference type="SUPFAM" id="SSF53300">
    <property type="entry name" value="vWA-like"/>
    <property type="match status" value="1"/>
</dbReference>
<dbReference type="EMBL" id="RCOS01000143">
    <property type="protein sequence ID" value="RSN72668.1"/>
    <property type="molecule type" value="Genomic_DNA"/>
</dbReference>
<dbReference type="AlphaFoldDB" id="A0A429GFX8"/>